<dbReference type="GO" id="GO:0006633">
    <property type="term" value="P:fatty acid biosynthetic process"/>
    <property type="evidence" value="ECO:0007669"/>
    <property type="project" value="InterPro"/>
</dbReference>
<evidence type="ECO:0000259" key="4">
    <source>
        <dbReference type="Pfam" id="PF08545"/>
    </source>
</evidence>
<dbReference type="PATRIC" id="fig|1697052.3.peg.1241"/>
<evidence type="ECO:0000313" key="6">
    <source>
        <dbReference type="Proteomes" id="UP000063953"/>
    </source>
</evidence>
<keyword evidence="2" id="KW-0012">Acyltransferase</keyword>
<feature type="domain" description="Beta-ketoacyl-[acyl-carrier-protein] synthase III N-terminal" evidence="4">
    <location>
        <begin position="108"/>
        <end position="185"/>
    </location>
</feature>
<name>A0A0K1XHH4_9GAMM</name>
<dbReference type="SUPFAM" id="SSF53901">
    <property type="entry name" value="Thiolase-like"/>
    <property type="match status" value="1"/>
</dbReference>
<dbReference type="AlphaFoldDB" id="A0A0K1XHH4"/>
<keyword evidence="6" id="KW-1185">Reference proteome</keyword>
<reference evidence="5 6" key="1">
    <citation type="journal article" date="2015" name="Genome Announc.">
        <title>Genome Sequences of Oblitimonas alkaliphila gen. nov. sp. nov. (Proposed), a Novel Bacterium of the Pseudomonadaceae Family.</title>
        <authorList>
            <person name="Lauer A.C."/>
            <person name="Nicholson A.C."/>
            <person name="Humrighouse B.W."/>
            <person name="Emery B."/>
            <person name="Drobish A."/>
            <person name="Juieng P."/>
            <person name="Loparev V."/>
            <person name="McQuiston J.R."/>
        </authorList>
    </citation>
    <scope>NUCLEOTIDE SEQUENCE [LARGE SCALE GENOMIC DNA]</scope>
    <source>
        <strain evidence="5 6">E5571</strain>
    </source>
</reference>
<accession>A0A0K1XHH4</accession>
<dbReference type="GO" id="GO:0044550">
    <property type="term" value="P:secondary metabolite biosynthetic process"/>
    <property type="evidence" value="ECO:0007669"/>
    <property type="project" value="TreeGrafter"/>
</dbReference>
<dbReference type="GO" id="GO:0004315">
    <property type="term" value="F:3-oxoacyl-[acyl-carrier-protein] synthase activity"/>
    <property type="evidence" value="ECO:0007669"/>
    <property type="project" value="InterPro"/>
</dbReference>
<sequence length="308" mass="32694">MIGIKSIASYIPPGRIDNVAQAAEFERDAAFVDAKLGTRTLSVKSDAEETSDLCVQAVQHLLAKNPALKPEAIEALIVVTQNGDAEGLPHTSAIAQDKLGLPKQIACFDVGLGCSGYVYGLAIAQGFMQAAGLRNAVLVTADPYSKIMDRSDRLTTLLFGDAATATWLGQQPQWVLTASSYGTDGAGAEYLVTKDGHFHMNGRQVFNFASLKIIPHMQEVLAKAGVDFAEVDAICLHQGSAAIVDAIAKRLGEHGDKVLKDMFGAGNTVSSSIPLLLEHYVLDSDYQQVLMSGFGVGLSWASGLLSRV</sequence>
<dbReference type="InterPro" id="IPR013747">
    <property type="entry name" value="ACP_syn_III_C"/>
</dbReference>
<dbReference type="Pfam" id="PF08541">
    <property type="entry name" value="ACP_syn_III_C"/>
    <property type="match status" value="1"/>
</dbReference>
<dbReference type="Pfam" id="PF08545">
    <property type="entry name" value="ACP_syn_III"/>
    <property type="match status" value="1"/>
</dbReference>
<dbReference type="Gene3D" id="3.40.47.10">
    <property type="match status" value="1"/>
</dbReference>
<dbReference type="Proteomes" id="UP000063953">
    <property type="component" value="Chromosome"/>
</dbReference>
<evidence type="ECO:0000259" key="3">
    <source>
        <dbReference type="Pfam" id="PF08541"/>
    </source>
</evidence>
<keyword evidence="1" id="KW-0808">Transferase</keyword>
<protein>
    <submittedName>
        <fullName evidence="5">Beta-ketoacyl-ACP synthase</fullName>
    </submittedName>
</protein>
<dbReference type="InterPro" id="IPR016039">
    <property type="entry name" value="Thiolase-like"/>
</dbReference>
<evidence type="ECO:0000313" key="5">
    <source>
        <dbReference type="EMBL" id="AKX60617.1"/>
    </source>
</evidence>
<dbReference type="EMBL" id="CP012365">
    <property type="protein sequence ID" value="AKX60617.1"/>
    <property type="molecule type" value="Genomic_DNA"/>
</dbReference>
<dbReference type="InterPro" id="IPR013751">
    <property type="entry name" value="ACP_syn_III_N"/>
</dbReference>
<dbReference type="STRING" id="1697053.AKN87_10515"/>
<evidence type="ECO:0000256" key="1">
    <source>
        <dbReference type="ARBA" id="ARBA00022679"/>
    </source>
</evidence>
<evidence type="ECO:0000256" key="2">
    <source>
        <dbReference type="ARBA" id="ARBA00023315"/>
    </source>
</evidence>
<dbReference type="PANTHER" id="PTHR34069">
    <property type="entry name" value="3-OXOACYL-[ACYL-CARRIER-PROTEIN] SYNTHASE 3"/>
    <property type="match status" value="1"/>
</dbReference>
<proteinExistence type="predicted"/>
<dbReference type="CDD" id="cd00830">
    <property type="entry name" value="KAS_III"/>
    <property type="match status" value="1"/>
</dbReference>
<dbReference type="RefSeq" id="WP_053101986.1">
    <property type="nucleotide sequence ID" value="NZ_CP012359.1"/>
</dbReference>
<gene>
    <name evidence="5" type="ORF">AKN88_08145</name>
</gene>
<organism evidence="5 6">
    <name type="scientific">Thiopseudomonas alkaliphila</name>
    <dbReference type="NCBI Taxonomy" id="1697053"/>
    <lineage>
        <taxon>Bacteria</taxon>
        <taxon>Pseudomonadati</taxon>
        <taxon>Pseudomonadota</taxon>
        <taxon>Gammaproteobacteria</taxon>
        <taxon>Pseudomonadales</taxon>
        <taxon>Pseudomonadaceae</taxon>
        <taxon>Thiopseudomonas</taxon>
    </lineage>
</organism>
<feature type="domain" description="Beta-ketoacyl-[acyl-carrier-protein] synthase III C-terminal" evidence="3">
    <location>
        <begin position="221"/>
        <end position="305"/>
    </location>
</feature>
<dbReference type="PANTHER" id="PTHR34069:SF2">
    <property type="entry name" value="BETA-KETOACYL-[ACYL-CARRIER-PROTEIN] SYNTHASE III"/>
    <property type="match status" value="1"/>
</dbReference>